<feature type="binding site" description="in other chain" evidence="7">
    <location>
        <position position="223"/>
    </location>
    <ligand>
        <name>IMP</name>
        <dbReference type="ChEBI" id="CHEBI:58053"/>
        <note>ligand shared between dimeric partners</note>
    </ligand>
</feature>
<dbReference type="GO" id="GO:0004019">
    <property type="term" value="F:adenylosuccinate synthase activity"/>
    <property type="evidence" value="ECO:0007669"/>
    <property type="project" value="UniProtKB-UniRule"/>
</dbReference>
<dbReference type="RefSeq" id="WP_210804680.1">
    <property type="nucleotide sequence ID" value="NZ_JAGQDE010000052.1"/>
</dbReference>
<comment type="caution">
    <text evidence="8">The sequence shown here is derived from an EMBL/GenBank/DDBJ whole genome shotgun (WGS) entry which is preliminary data.</text>
</comment>
<keyword evidence="2 7" id="KW-0479">Metal-binding</keyword>
<reference evidence="8" key="1">
    <citation type="submission" date="2021-04" db="EMBL/GenBank/DDBJ databases">
        <title>The genome sequence of Ideonella sp. 4Y11.</title>
        <authorList>
            <person name="Liu Y."/>
        </authorList>
    </citation>
    <scope>NUCLEOTIDE SEQUENCE</scope>
    <source>
        <strain evidence="8">4Y11</strain>
    </source>
</reference>
<dbReference type="AlphaFoldDB" id="A0A940YQ60"/>
<dbReference type="PANTHER" id="PTHR11846">
    <property type="entry name" value="ADENYLOSUCCINATE SYNTHETASE"/>
    <property type="match status" value="1"/>
</dbReference>
<feature type="binding site" evidence="7">
    <location>
        <begin position="400"/>
        <end position="402"/>
    </location>
    <ligand>
        <name>GTP</name>
        <dbReference type="ChEBI" id="CHEBI:37565"/>
    </ligand>
</feature>
<dbReference type="InterPro" id="IPR042109">
    <property type="entry name" value="Adenylosuccinate_synth_dom1"/>
</dbReference>
<evidence type="ECO:0000313" key="8">
    <source>
        <dbReference type="EMBL" id="MBQ0961999.1"/>
    </source>
</evidence>
<dbReference type="SMART" id="SM00788">
    <property type="entry name" value="Adenylsucc_synt"/>
    <property type="match status" value="1"/>
</dbReference>
<keyword evidence="9" id="KW-1185">Reference proteome</keyword>
<evidence type="ECO:0000256" key="4">
    <source>
        <dbReference type="ARBA" id="ARBA00022755"/>
    </source>
</evidence>
<evidence type="ECO:0000256" key="1">
    <source>
        <dbReference type="ARBA" id="ARBA00022598"/>
    </source>
</evidence>
<keyword evidence="5 7" id="KW-0460">Magnesium</keyword>
<proteinExistence type="inferred from homology"/>
<dbReference type="PANTHER" id="PTHR11846:SF0">
    <property type="entry name" value="ADENYLOSUCCINATE SYNTHETASE"/>
    <property type="match status" value="1"/>
</dbReference>
<keyword evidence="4 7" id="KW-0658">Purine biosynthesis</keyword>
<evidence type="ECO:0000256" key="7">
    <source>
        <dbReference type="HAMAP-Rule" id="MF_00011"/>
    </source>
</evidence>
<feature type="binding site" evidence="7">
    <location>
        <position position="374"/>
    </location>
    <ligand>
        <name>GTP</name>
        <dbReference type="ChEBI" id="CHEBI:37565"/>
    </ligand>
</feature>
<keyword evidence="3 7" id="KW-0547">Nucleotide-binding</keyword>
<dbReference type="InterPro" id="IPR042111">
    <property type="entry name" value="Adenylosuccinate_synth_dom3"/>
</dbReference>
<dbReference type="Gene3D" id="3.40.50.300">
    <property type="entry name" value="P-loop containing nucleotide triphosphate hydrolases"/>
    <property type="match status" value="1"/>
</dbReference>
<comment type="similarity">
    <text evidence="7">Belongs to the adenylosuccinate synthetase family.</text>
</comment>
<dbReference type="GO" id="GO:0005737">
    <property type="term" value="C:cytoplasm"/>
    <property type="evidence" value="ECO:0007669"/>
    <property type="project" value="UniProtKB-SubCell"/>
</dbReference>
<accession>A0A940YQ60</accession>
<dbReference type="InterPro" id="IPR027417">
    <property type="entry name" value="P-loop_NTPase"/>
</dbReference>
<dbReference type="SUPFAM" id="SSF52540">
    <property type="entry name" value="P-loop containing nucleoside triphosphate hydrolases"/>
    <property type="match status" value="2"/>
</dbReference>
<gene>
    <name evidence="7" type="primary">purA</name>
    <name evidence="8" type="ORF">KAK06_23885</name>
</gene>
<dbReference type="GO" id="GO:0046040">
    <property type="term" value="P:IMP metabolic process"/>
    <property type="evidence" value="ECO:0007669"/>
    <property type="project" value="TreeGrafter"/>
</dbReference>
<evidence type="ECO:0000256" key="6">
    <source>
        <dbReference type="ARBA" id="ARBA00023134"/>
    </source>
</evidence>
<dbReference type="Gene3D" id="3.40.440.10">
    <property type="entry name" value="Adenylosuccinate Synthetase, subunit A, domain 1"/>
    <property type="match status" value="2"/>
</dbReference>
<keyword evidence="7" id="KW-0963">Cytoplasm</keyword>
<comment type="subcellular location">
    <subcellularLocation>
        <location evidence="7">Cytoplasm</location>
    </subcellularLocation>
</comment>
<comment type="pathway">
    <text evidence="7">Purine metabolism; AMP biosynthesis via de novo pathway; AMP from IMP: step 1/2.</text>
</comment>
<dbReference type="Gene3D" id="1.10.300.10">
    <property type="entry name" value="Adenylosuccinate Synthetase, subunit A, domain 2"/>
    <property type="match status" value="1"/>
</dbReference>
<keyword evidence="1 7" id="KW-0436">Ligase</keyword>
<dbReference type="GO" id="GO:0000287">
    <property type="term" value="F:magnesium ion binding"/>
    <property type="evidence" value="ECO:0007669"/>
    <property type="project" value="UniProtKB-UniRule"/>
</dbReference>
<dbReference type="HAMAP" id="MF_00011">
    <property type="entry name" value="Adenylosucc_synth"/>
    <property type="match status" value="1"/>
</dbReference>
<comment type="function">
    <text evidence="7">Plays an important role in the de novo pathway of purine nucleotide biosynthesis. Catalyzes the first committed step in the biosynthesis of AMP from IMP.</text>
</comment>
<dbReference type="Proteomes" id="UP000678374">
    <property type="component" value="Unassembled WGS sequence"/>
</dbReference>
<evidence type="ECO:0000313" key="9">
    <source>
        <dbReference type="Proteomes" id="UP000678374"/>
    </source>
</evidence>
<feature type="binding site" evidence="7">
    <location>
        <begin position="140"/>
        <end position="142"/>
    </location>
    <ligand>
        <name>GTP</name>
        <dbReference type="ChEBI" id="CHEBI:37565"/>
    </ligand>
</feature>
<evidence type="ECO:0000256" key="3">
    <source>
        <dbReference type="ARBA" id="ARBA00022741"/>
    </source>
</evidence>
<protein>
    <recommendedName>
        <fullName evidence="7">Adenylosuccinate synthetase</fullName>
        <shortName evidence="7">AMPSase</shortName>
        <shortName evidence="7">AdSS</shortName>
        <ecNumber evidence="7">6.3.4.4</ecNumber>
    </recommendedName>
    <alternativeName>
        <fullName evidence="7">IMP--aspartate ligase</fullName>
    </alternativeName>
</protein>
<dbReference type="GO" id="GO:0005525">
    <property type="term" value="F:GTP binding"/>
    <property type="evidence" value="ECO:0007669"/>
    <property type="project" value="UniProtKB-UniRule"/>
</dbReference>
<feature type="binding site" description="in other chain" evidence="7">
    <location>
        <position position="280"/>
    </location>
    <ligand>
        <name>IMP</name>
        <dbReference type="ChEBI" id="CHEBI:58053"/>
        <note>ligand shared between dimeric partners</note>
    </ligand>
</feature>
<name>A0A940YQ60_9BURK</name>
<comment type="cofactor">
    <cofactor evidence="7">
        <name>Mg(2+)</name>
        <dbReference type="ChEBI" id="CHEBI:18420"/>
    </cofactor>
    <text evidence="7">Binds 1 Mg(2+) ion per subunit.</text>
</comment>
<feature type="binding site" evidence="7">
    <location>
        <begin position="368"/>
        <end position="374"/>
    </location>
    <ligand>
        <name>substrate</name>
    </ligand>
</feature>
<keyword evidence="6 7" id="KW-0342">GTP-binding</keyword>
<organism evidence="8 9">
    <name type="scientific">Ideonella aquatica</name>
    <dbReference type="NCBI Taxonomy" id="2824119"/>
    <lineage>
        <taxon>Bacteria</taxon>
        <taxon>Pseudomonadati</taxon>
        <taxon>Pseudomonadota</taxon>
        <taxon>Betaproteobacteria</taxon>
        <taxon>Burkholderiales</taxon>
        <taxon>Sphaerotilaceae</taxon>
        <taxon>Ideonella</taxon>
    </lineage>
</organism>
<dbReference type="Gene3D" id="3.90.170.10">
    <property type="entry name" value="Adenylosuccinate Synthetase, subunit A, domain 3"/>
    <property type="match status" value="1"/>
</dbReference>
<evidence type="ECO:0000256" key="5">
    <source>
        <dbReference type="ARBA" id="ARBA00022842"/>
    </source>
</evidence>
<feature type="binding site" description="in other chain" evidence="7">
    <location>
        <position position="295"/>
    </location>
    <ligand>
        <name>IMP</name>
        <dbReference type="ChEBI" id="CHEBI:58053"/>
        <note>ligand shared between dimeric partners</note>
    </ligand>
</feature>
<dbReference type="InterPro" id="IPR001114">
    <property type="entry name" value="Adenylosuccinate_synthetase"/>
</dbReference>
<comment type="caution">
    <text evidence="7">Lacks conserved residue(s) required for the propagation of feature annotation.</text>
</comment>
<comment type="catalytic activity">
    <reaction evidence="7">
        <text>IMP + L-aspartate + GTP = N(6)-(1,2-dicarboxyethyl)-AMP + GDP + phosphate + 2 H(+)</text>
        <dbReference type="Rhea" id="RHEA:15753"/>
        <dbReference type="ChEBI" id="CHEBI:15378"/>
        <dbReference type="ChEBI" id="CHEBI:29991"/>
        <dbReference type="ChEBI" id="CHEBI:37565"/>
        <dbReference type="ChEBI" id="CHEBI:43474"/>
        <dbReference type="ChEBI" id="CHEBI:57567"/>
        <dbReference type="ChEBI" id="CHEBI:58053"/>
        <dbReference type="ChEBI" id="CHEBI:58189"/>
        <dbReference type="EC" id="6.3.4.4"/>
    </reaction>
</comment>
<feature type="binding site" description="in other chain" evidence="7">
    <location>
        <position position="372"/>
    </location>
    <ligand>
        <name>IMP</name>
        <dbReference type="ChEBI" id="CHEBI:58053"/>
        <note>ligand shared between dimeric partners</note>
    </ligand>
</feature>
<sequence length="454" mass="50264">MVVVDSVRLEAQIQAIRHSGWQVTHVHLTAAQEVLAKRYGKRRNKARELGSYAALSESETERNVEELGKTADVVINTDRCNLDDVYARVASRLETRPVTAAPLVDVLIGGQYGSEGKGNIVHFLAPEYDVLVRVGGPNAGHKVWQRGGEAFTFHQVPSGAIANPSAKLIIGAGAVVSLTVLRTEIAKLGLDINRLMIDPRAMVIEDEDVAWENAQLRNEIASTAQGVGKATARKIMHRYPNSDVRLVKDVPALEHYVGDTIEFFAQCLSEGKRIMLEGTQGTSLGIHHGPYPHVTSRVTSAPGCLAEAGLSARHVRKVVMVCRTYPIRVGDTDTGKTSGPMSAPINLKVIHQRSRIPLKELERTERTSTTNRPRRIAEFDWAQLRRSLLLNGPTDIALTFADYLGVENREAYRYEQLNEETLRFVEEVEKVSGVPVSLISTAFNDRNVIDRRLW</sequence>
<feature type="binding site" description="in other chain" evidence="7">
    <location>
        <begin position="138"/>
        <end position="141"/>
    </location>
    <ligand>
        <name>IMP</name>
        <dbReference type="ChEBI" id="CHEBI:58053"/>
        <note>ligand shared between dimeric partners</note>
    </ligand>
</feature>
<dbReference type="InterPro" id="IPR042110">
    <property type="entry name" value="Adenylosuccinate_synth_dom2"/>
</dbReference>
<feature type="active site" description="Proton donor" evidence="7">
    <location>
        <position position="141"/>
    </location>
</feature>
<dbReference type="EMBL" id="JAGQDE010000052">
    <property type="protein sequence ID" value="MBQ0961999.1"/>
    <property type="molecule type" value="Genomic_DNA"/>
</dbReference>
<comment type="subunit">
    <text evidence="7">Homodimer.</text>
</comment>
<evidence type="ECO:0000256" key="2">
    <source>
        <dbReference type="ARBA" id="ARBA00022723"/>
    </source>
</evidence>
<feature type="binding site" evidence="7">
    <location>
        <position position="140"/>
    </location>
    <ligand>
        <name>Mg(2+)</name>
        <dbReference type="ChEBI" id="CHEBI:18420"/>
    </ligand>
</feature>
<dbReference type="GO" id="GO:0044208">
    <property type="term" value="P:'de novo' AMP biosynthetic process"/>
    <property type="evidence" value="ECO:0007669"/>
    <property type="project" value="UniProtKB-UniRule"/>
</dbReference>
<dbReference type="EC" id="6.3.4.4" evidence="7"/>
<dbReference type="Pfam" id="PF00709">
    <property type="entry name" value="Adenylsucc_synt"/>
    <property type="match status" value="2"/>
</dbReference>